<accession>A0A7D4WLQ7</accession>
<dbReference type="EMBL" id="MN528138">
    <property type="protein sequence ID" value="QKV26408.1"/>
    <property type="molecule type" value="mRNA"/>
</dbReference>
<reference evidence="5" key="1">
    <citation type="submission" date="2019-09" db="EMBL/GenBank/DDBJ databases">
        <title>Molluscan dorsal ventral patterning genes and related markers.</title>
        <authorList>
            <person name="Tan S."/>
            <person name="Huan P."/>
            <person name="Liu B."/>
        </authorList>
    </citation>
    <scope>NUCLEOTIDE SEQUENCE</scope>
</reference>
<evidence type="ECO:0000256" key="1">
    <source>
        <dbReference type="SAM" id="Phobius"/>
    </source>
</evidence>
<name>A0A7D4WLQ7_9GAST</name>
<keyword evidence="1" id="KW-1133">Transmembrane helix</keyword>
<evidence type="ECO:0000313" key="5">
    <source>
        <dbReference type="EMBL" id="QKV26408.1"/>
    </source>
</evidence>
<sequence length="280" mass="31444">MATQPWFLFLLGTCLAVIEGEIRCYCNESGCINTGYMCKSNIGQCYTAVRFDGERTRSTHGCADTLSNNLDLCSKGQKLVKSTDESQVPFLMCCHDDMCNYIDNIDINIILNTNSNDSAQKGETQIEDRPVKHDVFYARNDDVKEPERDLWFKAAVIAVPIAGGFILVLLVLLAVRMLRTDTRRHSRLIQIRREHSLKKAQLYVTDHFSDKAGKHCSLFSDRHKTKTDSHGRIYKPIPETKNIVTPSSQIVTPQSTIVTQNPSIVTLTGIPPKHDLATVV</sequence>
<dbReference type="InterPro" id="IPR045860">
    <property type="entry name" value="Snake_toxin-like_sf"/>
</dbReference>
<feature type="transmembrane region" description="Helical" evidence="1">
    <location>
        <begin position="150"/>
        <end position="175"/>
    </location>
</feature>
<keyword evidence="2" id="KW-0732">Signal</keyword>
<evidence type="ECO:0000259" key="3">
    <source>
        <dbReference type="Pfam" id="PF06211"/>
    </source>
</evidence>
<proteinExistence type="evidence at transcript level"/>
<dbReference type="SUPFAM" id="SSF57302">
    <property type="entry name" value="Snake toxin-like"/>
    <property type="match status" value="1"/>
</dbReference>
<dbReference type="AlphaFoldDB" id="A0A7D4WLQ7"/>
<dbReference type="InterPro" id="IPR045806">
    <property type="entry name" value="BAMBI_C"/>
</dbReference>
<feature type="chain" id="PRO_5027609622" evidence="2">
    <location>
        <begin position="21"/>
        <end position="280"/>
    </location>
</feature>
<evidence type="ECO:0000256" key="2">
    <source>
        <dbReference type="SAM" id="SignalP"/>
    </source>
</evidence>
<feature type="domain" description="BMP and activin membrane-bound inhibitor C-terminal" evidence="4">
    <location>
        <begin position="148"/>
        <end position="211"/>
    </location>
</feature>
<dbReference type="Pfam" id="PF06211">
    <property type="entry name" value="BAMBI"/>
    <property type="match status" value="1"/>
</dbReference>
<dbReference type="CDD" id="cd23576">
    <property type="entry name" value="TFP_LU_ECD_BAMBI"/>
    <property type="match status" value="1"/>
</dbReference>
<dbReference type="InterPro" id="IPR045807">
    <property type="entry name" value="BAMBI_N"/>
</dbReference>
<dbReference type="Gene3D" id="2.10.60.10">
    <property type="entry name" value="CD59"/>
    <property type="match status" value="1"/>
</dbReference>
<dbReference type="Pfam" id="PF19337">
    <property type="entry name" value="BAMBI_C"/>
    <property type="match status" value="1"/>
</dbReference>
<evidence type="ECO:0000259" key="4">
    <source>
        <dbReference type="Pfam" id="PF19337"/>
    </source>
</evidence>
<feature type="signal peptide" evidence="2">
    <location>
        <begin position="1"/>
        <end position="20"/>
    </location>
</feature>
<feature type="domain" description="BMP and activin membrane-bound inhibitor N-terminal" evidence="3">
    <location>
        <begin position="12"/>
        <end position="102"/>
    </location>
</feature>
<organism evidence="5">
    <name type="scientific">Lottia goshimai</name>
    <dbReference type="NCBI Taxonomy" id="1824450"/>
    <lineage>
        <taxon>Eukaryota</taxon>
        <taxon>Metazoa</taxon>
        <taxon>Spiralia</taxon>
        <taxon>Lophotrochozoa</taxon>
        <taxon>Mollusca</taxon>
        <taxon>Gastropoda</taxon>
        <taxon>Patellogastropoda</taxon>
        <taxon>Lottioidea</taxon>
        <taxon>Lottiidae</taxon>
        <taxon>Lottia</taxon>
    </lineage>
</organism>
<protein>
    <submittedName>
        <fullName evidence="5">BAMBI</fullName>
    </submittedName>
</protein>
<keyword evidence="1" id="KW-0812">Transmembrane</keyword>
<keyword evidence="1" id="KW-0472">Membrane</keyword>